<gene>
    <name evidence="2" type="ORF">BCR24_15020</name>
</gene>
<dbReference type="Gene3D" id="2.60.40.3600">
    <property type="match status" value="1"/>
</dbReference>
<comment type="caution">
    <text evidence="2">The sequence shown here is derived from an EMBL/GenBank/DDBJ whole genome shotgun (WGS) entry which is preliminary data.</text>
</comment>
<name>A0A1E5HC37_9ENTE</name>
<feature type="domain" description="WxL" evidence="1">
    <location>
        <begin position="508"/>
        <end position="660"/>
    </location>
</feature>
<evidence type="ECO:0000313" key="3">
    <source>
        <dbReference type="Proteomes" id="UP000094469"/>
    </source>
</evidence>
<dbReference type="InterPro" id="IPR027994">
    <property type="entry name" value="WxL_dom"/>
</dbReference>
<sequence length="661" mass="70963">MLKIIRKTIGLFIFIVGFTGILSLLNVEKVEAAILESKITVPLYGNGTAKDSFFSLQVDNSTNVAKLYFTPGDSSAVFNKDFAGKLYLQISVFPKGGGTSRFNAAMNGDSLQSAMATAYNGKQIQYGDFMRFVLAEPSKQTVSNADGTSFGSIPSNYTNMYYLFTPGGFVPINDAITFRTFDNNNGVDNHNGIGFQFTSILANQAIVSSLASGTDELSTDGFASDFGPIVSADKWRFHNLLADSSAEYASLSKYQVSSDHKLVTTSGSSIAKAQPSTTIENFNNQIMPDKTKSKGPLSAYYGQIYRVYSKDPGRILKFYGANFKKITRSENYYEYVNVVPTDTETALKELDFNKVTAKNVTLELGSDTSKQAVTNFSTVSSYSKLSSTFGGTLKSDTLGSYDLPITINQPLITNNNYLTSSVTSKVTVVDTTKPTGTVKSTLSVVVNGTLALKDMFSAVTDNSGTANLTYSYVGTALDTTTSGKQTVTVRITDPSGNYSDYSVPVEVTPGNFGLLSSDTLNFGTIKAGVTTKNVELGTNQTVGISMEDQRGTKTGWRIQAKTSTFTPKSTTTGKVFTAGIKMPKGTVKSNGTTSTDLTIFDVTLNSSLQNVISAPSGKGMNSWTYTLGTTSNPVSLVNIPTNVYVGDYQATLTWSMINAPS</sequence>
<accession>A0A1E5HC37</accession>
<reference evidence="3" key="1">
    <citation type="submission" date="2016-09" db="EMBL/GenBank/DDBJ databases">
        <authorList>
            <person name="Gulvik C.A."/>
        </authorList>
    </citation>
    <scope>NUCLEOTIDE SEQUENCE [LARGE SCALE GENOMIC DNA]</scope>
    <source>
        <strain evidence="3">LMG 26676</strain>
    </source>
</reference>
<dbReference type="RefSeq" id="WP_069640055.1">
    <property type="nucleotide sequence ID" value="NZ_JAFBEZ010000025.1"/>
</dbReference>
<dbReference type="STRING" id="1131292.BCR24_15020"/>
<proteinExistence type="predicted"/>
<evidence type="ECO:0000313" key="2">
    <source>
        <dbReference type="EMBL" id="OEG22519.1"/>
    </source>
</evidence>
<protein>
    <recommendedName>
        <fullName evidence="1">WxL domain-containing protein</fullName>
    </recommendedName>
</protein>
<dbReference type="Proteomes" id="UP000094469">
    <property type="component" value="Unassembled WGS sequence"/>
</dbReference>
<organism evidence="2 3">
    <name type="scientific">Enterococcus ureilyticus</name>
    <dbReference type="NCBI Taxonomy" id="1131292"/>
    <lineage>
        <taxon>Bacteria</taxon>
        <taxon>Bacillati</taxon>
        <taxon>Bacillota</taxon>
        <taxon>Bacilli</taxon>
        <taxon>Lactobacillales</taxon>
        <taxon>Enterococcaceae</taxon>
        <taxon>Enterococcus</taxon>
    </lineage>
</organism>
<keyword evidence="3" id="KW-1185">Reference proteome</keyword>
<dbReference type="OrthoDB" id="2356942at2"/>
<dbReference type="AlphaFoldDB" id="A0A1E5HC37"/>
<dbReference type="EMBL" id="MIKC01000014">
    <property type="protein sequence ID" value="OEG22519.1"/>
    <property type="molecule type" value="Genomic_DNA"/>
</dbReference>
<dbReference type="Pfam" id="PF13731">
    <property type="entry name" value="WxL"/>
    <property type="match status" value="1"/>
</dbReference>
<evidence type="ECO:0000259" key="1">
    <source>
        <dbReference type="Pfam" id="PF13731"/>
    </source>
</evidence>